<dbReference type="SUPFAM" id="SSF51197">
    <property type="entry name" value="Clavaminate synthase-like"/>
    <property type="match status" value="1"/>
</dbReference>
<reference evidence="8 9" key="1">
    <citation type="journal article" date="2010" name="Stand. Genomic Sci.">
        <title>Complete genome sequence of Segniliparus rotundus type strain (CDC 1076).</title>
        <authorList>
            <person name="Sikorski J."/>
            <person name="Lapidus A."/>
            <person name="Copeland A."/>
            <person name="Misra M."/>
            <person name="Glavina Del Rio T."/>
            <person name="Nolan M."/>
            <person name="Lucas S."/>
            <person name="Chen F."/>
            <person name="Tice H."/>
            <person name="Cheng J.F."/>
            <person name="Jando M."/>
            <person name="Schneider S."/>
            <person name="Bruce D."/>
            <person name="Goodwin L."/>
            <person name="Pitluck S."/>
            <person name="Liolios K."/>
            <person name="Mikhailova N."/>
            <person name="Pati A."/>
            <person name="Ivanova N."/>
            <person name="Mavromatis K."/>
            <person name="Chen A."/>
            <person name="Palaniappan K."/>
            <person name="Chertkov O."/>
            <person name="Land M."/>
            <person name="Hauser L."/>
            <person name="Chang Y.J."/>
            <person name="Jeffries C.D."/>
            <person name="Brettin T."/>
            <person name="Detter J.C."/>
            <person name="Han C."/>
            <person name="Rohde M."/>
            <person name="Goker M."/>
            <person name="Bristow J."/>
            <person name="Eisen J.A."/>
            <person name="Markowitz V."/>
            <person name="Hugenholtz P."/>
            <person name="Kyrpides N.C."/>
            <person name="Klenk H.P."/>
        </authorList>
    </citation>
    <scope>NUCLEOTIDE SEQUENCE [LARGE SCALE GENOMIC DNA]</scope>
    <source>
        <strain evidence="9">ATCC BAA-972 / CDC 1076 / CIP 108378 / DSM 44985 / JCM 13578</strain>
    </source>
</reference>
<dbReference type="Gene3D" id="3.60.130.10">
    <property type="entry name" value="Clavaminate synthase-like"/>
    <property type="match status" value="1"/>
</dbReference>
<dbReference type="Proteomes" id="UP000002247">
    <property type="component" value="Chromosome"/>
</dbReference>
<evidence type="ECO:0000256" key="1">
    <source>
        <dbReference type="ARBA" id="ARBA00008425"/>
    </source>
</evidence>
<evidence type="ECO:0000256" key="4">
    <source>
        <dbReference type="ARBA" id="ARBA00023004"/>
    </source>
</evidence>
<keyword evidence="3" id="KW-0560">Oxidoreductase</keyword>
<feature type="binding site" evidence="5">
    <location>
        <position position="148"/>
    </location>
    <ligand>
        <name>Fe cation</name>
        <dbReference type="ChEBI" id="CHEBI:24875"/>
    </ligand>
</feature>
<dbReference type="AlphaFoldDB" id="D6ZDI9"/>
<dbReference type="eggNOG" id="COG2175">
    <property type="taxonomic scope" value="Bacteria"/>
</dbReference>
<dbReference type="InterPro" id="IPR014503">
    <property type="entry name" value="Clavaminate_syn-like"/>
</dbReference>
<comment type="similarity">
    <text evidence="1">Belongs to the clavaminate synthase family.</text>
</comment>
<feature type="region of interest" description="Disordered" evidence="6">
    <location>
        <begin position="318"/>
        <end position="344"/>
    </location>
</feature>
<evidence type="ECO:0000256" key="6">
    <source>
        <dbReference type="SAM" id="MobiDB-lite"/>
    </source>
</evidence>
<evidence type="ECO:0000256" key="2">
    <source>
        <dbReference type="ARBA" id="ARBA00022723"/>
    </source>
</evidence>
<dbReference type="KEGG" id="srt:Srot_0774"/>
<gene>
    <name evidence="8" type="ordered locus">Srot_0774</name>
</gene>
<dbReference type="HOGENOM" id="CLU_044078_1_0_11"/>
<accession>D6ZDI9</accession>
<keyword evidence="2 5" id="KW-0479">Metal-binding</keyword>
<dbReference type="Pfam" id="PF02668">
    <property type="entry name" value="TauD"/>
    <property type="match status" value="1"/>
</dbReference>
<dbReference type="PIRSF" id="PIRSF019543">
    <property type="entry name" value="Clavaminate_syn"/>
    <property type="match status" value="1"/>
</dbReference>
<evidence type="ECO:0000256" key="3">
    <source>
        <dbReference type="ARBA" id="ARBA00023002"/>
    </source>
</evidence>
<dbReference type="GO" id="GO:0005506">
    <property type="term" value="F:iron ion binding"/>
    <property type="evidence" value="ECO:0007669"/>
    <property type="project" value="InterPro"/>
</dbReference>
<sequence>MTAEIRTLSRKAAELIDELGTMTAAVHDGLADPTAQRVLENLGAHLRAEGSELGAALAPPKNDSGVAVVRGLIVDHGIAGPTPCGWRAVDERMLSPLDASLALLAAVAGRPFSWAGQQDGRLVNNILPEPGKEQEQTGASSTVLLAPHTEDAFHPDRADLLMLLCVRNPQQVPTTVASVRRARISESDQRILRNRVVPILPDDSYDWDRSLAPLPVATLWDRADGLAMRYDPAYTPIHEAPAEHQAAYRRLGEALAEVGEAVVLEPGDMAIIDNDVVVHGRAPFTPRYDGTDRWLKRVNVSFARGRRTEHEALEHGYGQSIKDDFAPPARSGRKAPEHVLTGVL</sequence>
<feature type="binding site" evidence="5">
    <location>
        <position position="279"/>
    </location>
    <ligand>
        <name>Fe cation</name>
        <dbReference type="ChEBI" id="CHEBI:24875"/>
    </ligand>
</feature>
<proteinExistence type="inferred from homology"/>
<organism evidence="8 9">
    <name type="scientific">Segniliparus rotundus (strain ATCC BAA-972 / CDC 1076 / CIP 108378 / DSM 44985 / JCM 13578)</name>
    <dbReference type="NCBI Taxonomy" id="640132"/>
    <lineage>
        <taxon>Bacteria</taxon>
        <taxon>Bacillati</taxon>
        <taxon>Actinomycetota</taxon>
        <taxon>Actinomycetes</taxon>
        <taxon>Mycobacteriales</taxon>
        <taxon>Segniliparaceae</taxon>
        <taxon>Segniliparus</taxon>
    </lineage>
</organism>
<evidence type="ECO:0000259" key="7">
    <source>
        <dbReference type="Pfam" id="PF02668"/>
    </source>
</evidence>
<feature type="binding site" evidence="5">
    <location>
        <position position="150"/>
    </location>
    <ligand>
        <name>Fe cation</name>
        <dbReference type="ChEBI" id="CHEBI:24875"/>
    </ligand>
</feature>
<evidence type="ECO:0000313" key="8">
    <source>
        <dbReference type="EMBL" id="ADG97253.1"/>
    </source>
</evidence>
<dbReference type="InterPro" id="IPR003819">
    <property type="entry name" value="TauD/TfdA-like"/>
</dbReference>
<dbReference type="GO" id="GO:0016491">
    <property type="term" value="F:oxidoreductase activity"/>
    <property type="evidence" value="ECO:0007669"/>
    <property type="project" value="UniProtKB-KW"/>
</dbReference>
<keyword evidence="4 5" id="KW-0408">Iron</keyword>
<dbReference type="EMBL" id="CP001958">
    <property type="protein sequence ID" value="ADG97253.1"/>
    <property type="molecule type" value="Genomic_DNA"/>
</dbReference>
<keyword evidence="9" id="KW-1185">Reference proteome</keyword>
<dbReference type="STRING" id="640132.Srot_0774"/>
<name>D6ZDI9_SEGRD</name>
<dbReference type="InterPro" id="IPR042098">
    <property type="entry name" value="TauD-like_sf"/>
</dbReference>
<feature type="domain" description="TauD/TfdA-like" evidence="7">
    <location>
        <begin position="143"/>
        <end position="298"/>
    </location>
</feature>
<evidence type="ECO:0000313" key="9">
    <source>
        <dbReference type="Proteomes" id="UP000002247"/>
    </source>
</evidence>
<protein>
    <submittedName>
        <fullName evidence="8">Oxygenase</fullName>
    </submittedName>
</protein>
<dbReference type="RefSeq" id="WP_013137709.1">
    <property type="nucleotide sequence ID" value="NC_014168.1"/>
</dbReference>
<evidence type="ECO:0000256" key="5">
    <source>
        <dbReference type="PIRSR" id="PIRSR019543-2"/>
    </source>
</evidence>